<dbReference type="PANTHER" id="PTHR47326:SF1">
    <property type="entry name" value="HTH PSQ-TYPE DOMAIN-CONTAINING PROTEIN"/>
    <property type="match status" value="1"/>
</dbReference>
<proteinExistence type="predicted"/>
<reference evidence="1 2" key="1">
    <citation type="submission" date="2023-02" db="EMBL/GenBank/DDBJ databases">
        <title>LHISI_Scaffold_Assembly.</title>
        <authorList>
            <person name="Stuart O.P."/>
            <person name="Cleave R."/>
            <person name="Magrath M.J.L."/>
            <person name="Mikheyev A.S."/>
        </authorList>
    </citation>
    <scope>NUCLEOTIDE SEQUENCE [LARGE SCALE GENOMIC DNA]</scope>
    <source>
        <strain evidence="1">Daus_M_001</strain>
        <tissue evidence="1">Leg muscle</tissue>
    </source>
</reference>
<evidence type="ECO:0000313" key="1">
    <source>
        <dbReference type="EMBL" id="KAJ8884359.1"/>
    </source>
</evidence>
<gene>
    <name evidence="1" type="ORF">PR048_016216</name>
</gene>
<sequence length="462" mass="52199">MHYWAMESLHCVWYVEHQRHWKVNVWCGIFGDYIIGSCLIQGMMTSCAYACFLRETLLTLLKDLPLDIISWPARSPDLTPFDFFPVGKRRNIGCTTLFLRRQKKYRNAMWQLAEALHQKHFSPLVTCFICTCTRIARLPSTAVLSYVQYRIQCPFPMKTVTLHPPCLRNRGGVVVRLLSSHLGEQGSIPAGVVPGFLHVGIGLSADFLGDLQFPPPMHSGATHTHLTSPSLALMTSMLRAAQIIPLNHMLAVHRLHSRWSLPSPLDALLARRFAVFAHASLKVECKDNLRCHQGRHLRLGSHERTLSIEAAAAPTAMAHGVKCKAWFTCTPMTPNRQSRKPEKPIRSRPRFPRENRGLLLNGCSSFLLTVLRGRRTCEPGIRARLHGDTRPHTTDDQCPKEGYKCKRRILKPGLHAKRFRFPAELLPDFRTWDGAASWQVFSGVSLFSSAPYIPALLLTHVA</sequence>
<protein>
    <submittedName>
        <fullName evidence="1">Uncharacterized protein</fullName>
    </submittedName>
</protein>
<dbReference type="PANTHER" id="PTHR47326">
    <property type="entry name" value="TRANSPOSABLE ELEMENT TC3 TRANSPOSASE-LIKE PROTEIN"/>
    <property type="match status" value="1"/>
</dbReference>
<dbReference type="Proteomes" id="UP001159363">
    <property type="component" value="Chromosome 4"/>
</dbReference>
<keyword evidence="2" id="KW-1185">Reference proteome</keyword>
<dbReference type="EMBL" id="JARBHB010000005">
    <property type="protein sequence ID" value="KAJ8884359.1"/>
    <property type="molecule type" value="Genomic_DNA"/>
</dbReference>
<evidence type="ECO:0000313" key="2">
    <source>
        <dbReference type="Proteomes" id="UP001159363"/>
    </source>
</evidence>
<comment type="caution">
    <text evidence="1">The sequence shown here is derived from an EMBL/GenBank/DDBJ whole genome shotgun (WGS) entry which is preliminary data.</text>
</comment>
<accession>A0ABQ9HJ47</accession>
<name>A0ABQ9HJ47_9NEOP</name>
<organism evidence="1 2">
    <name type="scientific">Dryococelus australis</name>
    <dbReference type="NCBI Taxonomy" id="614101"/>
    <lineage>
        <taxon>Eukaryota</taxon>
        <taxon>Metazoa</taxon>
        <taxon>Ecdysozoa</taxon>
        <taxon>Arthropoda</taxon>
        <taxon>Hexapoda</taxon>
        <taxon>Insecta</taxon>
        <taxon>Pterygota</taxon>
        <taxon>Neoptera</taxon>
        <taxon>Polyneoptera</taxon>
        <taxon>Phasmatodea</taxon>
        <taxon>Verophasmatodea</taxon>
        <taxon>Anareolatae</taxon>
        <taxon>Phasmatidae</taxon>
        <taxon>Eurycanthinae</taxon>
        <taxon>Dryococelus</taxon>
    </lineage>
</organism>